<reference evidence="1" key="1">
    <citation type="journal article" date="2019" name="bioRxiv">
        <title>The Genome of the Zebra Mussel, Dreissena polymorpha: A Resource for Invasive Species Research.</title>
        <authorList>
            <person name="McCartney M.A."/>
            <person name="Auch B."/>
            <person name="Kono T."/>
            <person name="Mallez S."/>
            <person name="Zhang Y."/>
            <person name="Obille A."/>
            <person name="Becker A."/>
            <person name="Abrahante J.E."/>
            <person name="Garbe J."/>
            <person name="Badalamenti J.P."/>
            <person name="Herman A."/>
            <person name="Mangelson H."/>
            <person name="Liachko I."/>
            <person name="Sullivan S."/>
            <person name="Sone E.D."/>
            <person name="Koren S."/>
            <person name="Silverstein K.A.T."/>
            <person name="Beckman K.B."/>
            <person name="Gohl D.M."/>
        </authorList>
    </citation>
    <scope>NUCLEOTIDE SEQUENCE</scope>
    <source>
        <strain evidence="1">Duluth1</strain>
        <tissue evidence="1">Whole animal</tissue>
    </source>
</reference>
<name>A0A9D4RZ14_DREPO</name>
<organism evidence="1 2">
    <name type="scientific">Dreissena polymorpha</name>
    <name type="common">Zebra mussel</name>
    <name type="synonym">Mytilus polymorpha</name>
    <dbReference type="NCBI Taxonomy" id="45954"/>
    <lineage>
        <taxon>Eukaryota</taxon>
        <taxon>Metazoa</taxon>
        <taxon>Spiralia</taxon>
        <taxon>Lophotrochozoa</taxon>
        <taxon>Mollusca</taxon>
        <taxon>Bivalvia</taxon>
        <taxon>Autobranchia</taxon>
        <taxon>Heteroconchia</taxon>
        <taxon>Euheterodonta</taxon>
        <taxon>Imparidentia</taxon>
        <taxon>Neoheterodontei</taxon>
        <taxon>Myida</taxon>
        <taxon>Dreissenoidea</taxon>
        <taxon>Dreissenidae</taxon>
        <taxon>Dreissena</taxon>
    </lineage>
</organism>
<evidence type="ECO:0000313" key="2">
    <source>
        <dbReference type="Proteomes" id="UP000828390"/>
    </source>
</evidence>
<proteinExistence type="predicted"/>
<dbReference type="Proteomes" id="UP000828390">
    <property type="component" value="Unassembled WGS sequence"/>
</dbReference>
<gene>
    <name evidence="1" type="ORF">DPMN_008208</name>
</gene>
<reference evidence="1" key="2">
    <citation type="submission" date="2020-11" db="EMBL/GenBank/DDBJ databases">
        <authorList>
            <person name="McCartney M.A."/>
            <person name="Auch B."/>
            <person name="Kono T."/>
            <person name="Mallez S."/>
            <person name="Becker A."/>
            <person name="Gohl D.M."/>
            <person name="Silverstein K.A.T."/>
            <person name="Koren S."/>
            <person name="Bechman K.B."/>
            <person name="Herman A."/>
            <person name="Abrahante J.E."/>
            <person name="Garbe J."/>
        </authorList>
    </citation>
    <scope>NUCLEOTIDE SEQUENCE</scope>
    <source>
        <strain evidence="1">Duluth1</strain>
        <tissue evidence="1">Whole animal</tissue>
    </source>
</reference>
<evidence type="ECO:0000313" key="1">
    <source>
        <dbReference type="EMBL" id="KAH3884233.1"/>
    </source>
</evidence>
<keyword evidence="2" id="KW-1185">Reference proteome</keyword>
<dbReference type="AlphaFoldDB" id="A0A9D4RZ14"/>
<comment type="caution">
    <text evidence="1">The sequence shown here is derived from an EMBL/GenBank/DDBJ whole genome shotgun (WGS) entry which is preliminary data.</text>
</comment>
<dbReference type="EMBL" id="JAIWYP010000001">
    <property type="protein sequence ID" value="KAH3884233.1"/>
    <property type="molecule type" value="Genomic_DNA"/>
</dbReference>
<sequence>MDSLIQSQGRRFSESNMPALMFYQLHPNHIKNFDLSDYKDTVRTIDEFYQINNFEQDAMSRYDINKKESIEQNESDFVDLVKKRICVQPCVSR</sequence>
<protein>
    <submittedName>
        <fullName evidence="1">Uncharacterized protein</fullName>
    </submittedName>
</protein>
<accession>A0A9D4RZ14</accession>